<name>A0A1Y2EGR1_9BASI</name>
<dbReference type="InterPro" id="IPR007946">
    <property type="entry name" value="AAR2"/>
</dbReference>
<dbReference type="InterPro" id="IPR038514">
    <property type="entry name" value="AAR2_C_sf"/>
</dbReference>
<keyword evidence="5" id="KW-1185">Reference proteome</keyword>
<organism evidence="4 5">
    <name type="scientific">Leucosporidium creatinivorum</name>
    <dbReference type="NCBI Taxonomy" id="106004"/>
    <lineage>
        <taxon>Eukaryota</taxon>
        <taxon>Fungi</taxon>
        <taxon>Dikarya</taxon>
        <taxon>Basidiomycota</taxon>
        <taxon>Pucciniomycotina</taxon>
        <taxon>Microbotryomycetes</taxon>
        <taxon>Leucosporidiales</taxon>
        <taxon>Leucosporidium</taxon>
    </lineage>
</organism>
<comment type="similarity">
    <text evidence="1">Belongs to the AAR2 family.</text>
</comment>
<feature type="domain" description="AAR2 N-terminal" evidence="3">
    <location>
        <begin position="17"/>
        <end position="163"/>
    </location>
</feature>
<dbReference type="AlphaFoldDB" id="A0A1Y2EGR1"/>
<evidence type="ECO:0000259" key="2">
    <source>
        <dbReference type="Pfam" id="PF05282"/>
    </source>
</evidence>
<dbReference type="Proteomes" id="UP000193467">
    <property type="component" value="Unassembled WGS sequence"/>
</dbReference>
<accession>A0A1Y2EGR1</accession>
<dbReference type="Pfam" id="PF20981">
    <property type="entry name" value="AAR2_1st"/>
    <property type="match status" value="1"/>
</dbReference>
<dbReference type="InterPro" id="IPR038516">
    <property type="entry name" value="AAR2_N_sf"/>
</dbReference>
<dbReference type="EMBL" id="MCGR01000054">
    <property type="protein sequence ID" value="ORY70762.1"/>
    <property type="molecule type" value="Genomic_DNA"/>
</dbReference>
<dbReference type="PANTHER" id="PTHR12689">
    <property type="entry name" value="A1 CISTRON SPLICING FACTOR AAR2-RELATED"/>
    <property type="match status" value="1"/>
</dbReference>
<dbReference type="Gene3D" id="1.25.40.550">
    <property type="entry name" value="Aar2, C-terminal domain-like"/>
    <property type="match status" value="1"/>
</dbReference>
<feature type="domain" description="AAR2 C-terminal" evidence="2">
    <location>
        <begin position="216"/>
        <end position="404"/>
    </location>
</feature>
<dbReference type="Pfam" id="PF05282">
    <property type="entry name" value="AAR2"/>
    <property type="match status" value="1"/>
</dbReference>
<dbReference type="InterPro" id="IPR033648">
    <property type="entry name" value="AAR2_C"/>
</dbReference>
<proteinExistence type="inferred from homology"/>
<sequence>MASTDQQLVAQERFASQSFLVLTGLPKGSEFGLDGRIWSVDSFSGVKLLPTGLHFFLFSAAPTNETPETLSSGVGVRHGLLRFFKGQETVVEEWDNKREQLVSESRTKRRRTADGEREEPIVVSQEYLKGLDAELAPYSDEIEKGWKPLTSFISEATLARVVGLDERGNASVDAVMGTLADEKELKAAGGKQTWGKVREVVEEDDDDDEELELLRYVAMDAKRSWPEGAVGEELSRWSKDKSWCLSNAVESQLDGDVKELLAELQLAFILFTLLHNFSSLTTYKTLFSLVCRSSSLVLPTTSRRPSSPALSQLLTTSSLPLFASFLTLFASQLTFLDPLFFSDQMPSLDFYLLEELDALTSSLSDAATEWSTREGEEGYEVWREVVKRWDALANVAVEKFGWELGMIKGSRGRKHGYEGQQIKRDPGVYSDDEVDLDDLEEGEDAPVIVEL</sequence>
<reference evidence="4 5" key="1">
    <citation type="submission" date="2016-07" db="EMBL/GenBank/DDBJ databases">
        <title>Pervasive Adenine N6-methylation of Active Genes in Fungi.</title>
        <authorList>
            <consortium name="DOE Joint Genome Institute"/>
            <person name="Mondo S.J."/>
            <person name="Dannebaum R.O."/>
            <person name="Kuo R.C."/>
            <person name="Labutti K."/>
            <person name="Haridas S."/>
            <person name="Kuo A."/>
            <person name="Salamov A."/>
            <person name="Ahrendt S.R."/>
            <person name="Lipzen A."/>
            <person name="Sullivan W."/>
            <person name="Andreopoulos W.B."/>
            <person name="Clum A."/>
            <person name="Lindquist E."/>
            <person name="Daum C."/>
            <person name="Ramamoorthy G.K."/>
            <person name="Gryganskyi A."/>
            <person name="Culley D."/>
            <person name="Magnuson J.K."/>
            <person name="James T.Y."/>
            <person name="O'Malley M.A."/>
            <person name="Stajich J.E."/>
            <person name="Spatafora J.W."/>
            <person name="Visel A."/>
            <person name="Grigoriev I.V."/>
        </authorList>
    </citation>
    <scope>NUCLEOTIDE SEQUENCE [LARGE SCALE GENOMIC DNA]</scope>
    <source>
        <strain evidence="4 5">62-1032</strain>
    </source>
</reference>
<comment type="caution">
    <text evidence="4">The sequence shown here is derived from an EMBL/GenBank/DDBJ whole genome shotgun (WGS) entry which is preliminary data.</text>
</comment>
<dbReference type="InParanoid" id="A0A1Y2EGR1"/>
<dbReference type="CDD" id="cd13778">
    <property type="entry name" value="Aar2_C"/>
    <property type="match status" value="1"/>
</dbReference>
<dbReference type="STRING" id="106004.A0A1Y2EGR1"/>
<dbReference type="CDD" id="cd13777">
    <property type="entry name" value="Aar2_N"/>
    <property type="match status" value="1"/>
</dbReference>
<dbReference type="GO" id="GO:0000244">
    <property type="term" value="P:spliceosomal tri-snRNP complex assembly"/>
    <property type="evidence" value="ECO:0007669"/>
    <property type="project" value="TreeGrafter"/>
</dbReference>
<dbReference type="Gene3D" id="2.60.34.20">
    <property type="match status" value="1"/>
</dbReference>
<evidence type="ECO:0000313" key="4">
    <source>
        <dbReference type="EMBL" id="ORY70762.1"/>
    </source>
</evidence>
<gene>
    <name evidence="4" type="ORF">BCR35DRAFT_282269</name>
</gene>
<evidence type="ECO:0000313" key="5">
    <source>
        <dbReference type="Proteomes" id="UP000193467"/>
    </source>
</evidence>
<dbReference type="InterPro" id="IPR033647">
    <property type="entry name" value="Aar2_N"/>
</dbReference>
<evidence type="ECO:0000256" key="1">
    <source>
        <dbReference type="ARBA" id="ARBA00006281"/>
    </source>
</evidence>
<dbReference type="PANTHER" id="PTHR12689:SF4">
    <property type="entry name" value="PROTEIN AAR2 HOMOLOG"/>
    <property type="match status" value="1"/>
</dbReference>
<evidence type="ECO:0000259" key="3">
    <source>
        <dbReference type="Pfam" id="PF20981"/>
    </source>
</evidence>
<protein>
    <submittedName>
        <fullName evidence="4">A1 cistron-splicing factor</fullName>
    </submittedName>
</protein>
<dbReference type="OrthoDB" id="201752at2759"/>